<feature type="non-terminal residue" evidence="2">
    <location>
        <position position="369"/>
    </location>
</feature>
<feature type="region of interest" description="Disordered" evidence="1">
    <location>
        <begin position="32"/>
        <end position="58"/>
    </location>
</feature>
<evidence type="ECO:0000313" key="2">
    <source>
        <dbReference type="EMBL" id="CAK0863353.1"/>
    </source>
</evidence>
<dbReference type="EMBL" id="CAUYUJ010016253">
    <property type="protein sequence ID" value="CAK0863353.1"/>
    <property type="molecule type" value="Genomic_DNA"/>
</dbReference>
<evidence type="ECO:0000313" key="3">
    <source>
        <dbReference type="Proteomes" id="UP001189429"/>
    </source>
</evidence>
<proteinExistence type="predicted"/>
<accession>A0ABN9UVJ0</accession>
<organism evidence="2 3">
    <name type="scientific">Prorocentrum cordatum</name>
    <dbReference type="NCBI Taxonomy" id="2364126"/>
    <lineage>
        <taxon>Eukaryota</taxon>
        <taxon>Sar</taxon>
        <taxon>Alveolata</taxon>
        <taxon>Dinophyceae</taxon>
        <taxon>Prorocentrales</taxon>
        <taxon>Prorocentraceae</taxon>
        <taxon>Prorocentrum</taxon>
    </lineage>
</organism>
<protein>
    <submittedName>
        <fullName evidence="2">Uncharacterized protein</fullName>
    </submittedName>
</protein>
<keyword evidence="3" id="KW-1185">Reference proteome</keyword>
<name>A0ABN9UVJ0_9DINO</name>
<sequence length="369" mass="38537">MGERRHRRPEPAERPLVSCACTAWVDGFGGAGEREGSHLSGLSTFSPPSWISGGSSSGEAASTELLASAPGYSAEAQRVGPYNEDLVSWPDLSEQPVEVADLSGGAERECSSGWRRAALNGESSASASRSAPAPQRPYVDPILANGPRAHAGFGGETRQGSVISFRVARAADPYSLGCCFVEKVGEGALRLVFDARVANEGSAAPPETALPAARAFYRALVTEGMEELFAPHAISHRMLNIKQIDGRPVSPDCVLQPMTRVSPMGWSWLLLFCRGILRRALVRSGFGDGGLVEDGRPSPALLARGSAAAAGNAGNLAIVGGDAETVAARRGEVTRMLEVWELLVRSIRVASSVSAFTGLEINGGLGAAG</sequence>
<reference evidence="2" key="1">
    <citation type="submission" date="2023-10" db="EMBL/GenBank/DDBJ databases">
        <authorList>
            <person name="Chen Y."/>
            <person name="Shah S."/>
            <person name="Dougan E. K."/>
            <person name="Thang M."/>
            <person name="Chan C."/>
        </authorList>
    </citation>
    <scope>NUCLEOTIDE SEQUENCE [LARGE SCALE GENOMIC DNA]</scope>
</reference>
<gene>
    <name evidence="2" type="ORF">PCOR1329_LOCUS51528</name>
</gene>
<evidence type="ECO:0000256" key="1">
    <source>
        <dbReference type="SAM" id="MobiDB-lite"/>
    </source>
</evidence>
<dbReference type="Proteomes" id="UP001189429">
    <property type="component" value="Unassembled WGS sequence"/>
</dbReference>
<feature type="compositionally biased region" description="Polar residues" evidence="1">
    <location>
        <begin position="40"/>
        <end position="49"/>
    </location>
</feature>
<comment type="caution">
    <text evidence="2">The sequence shown here is derived from an EMBL/GenBank/DDBJ whole genome shotgun (WGS) entry which is preliminary data.</text>
</comment>